<feature type="transmembrane region" description="Helical" evidence="6">
    <location>
        <begin position="168"/>
        <end position="187"/>
    </location>
</feature>
<feature type="transmembrane region" description="Helical" evidence="6">
    <location>
        <begin position="194"/>
        <end position="213"/>
    </location>
</feature>
<dbReference type="InterPro" id="IPR002524">
    <property type="entry name" value="Cation_efflux"/>
</dbReference>
<dbReference type="GO" id="GO:0008324">
    <property type="term" value="F:monoatomic cation transmembrane transporter activity"/>
    <property type="evidence" value="ECO:0007669"/>
    <property type="project" value="InterPro"/>
</dbReference>
<keyword evidence="3 6" id="KW-0812">Transmembrane</keyword>
<gene>
    <name evidence="8" type="ORF">Cch01nite_08780</name>
</gene>
<evidence type="ECO:0000256" key="2">
    <source>
        <dbReference type="ARBA" id="ARBA00022448"/>
    </source>
</evidence>
<feature type="transmembrane region" description="Helical" evidence="6">
    <location>
        <begin position="77"/>
        <end position="100"/>
    </location>
</feature>
<keyword evidence="5 6" id="KW-0472">Membrane</keyword>
<evidence type="ECO:0000313" key="9">
    <source>
        <dbReference type="Proteomes" id="UP000632740"/>
    </source>
</evidence>
<protein>
    <submittedName>
        <fullName evidence="8">Transporter</fullName>
    </submittedName>
</protein>
<dbReference type="InterPro" id="IPR027469">
    <property type="entry name" value="Cation_efflux_TMD_sf"/>
</dbReference>
<keyword evidence="4 6" id="KW-1133">Transmembrane helix</keyword>
<dbReference type="InterPro" id="IPR058533">
    <property type="entry name" value="Cation_efflux_TM"/>
</dbReference>
<dbReference type="EMBL" id="BONK01000002">
    <property type="protein sequence ID" value="GIG20154.1"/>
    <property type="molecule type" value="Genomic_DNA"/>
</dbReference>
<dbReference type="AlphaFoldDB" id="A0A919U1H2"/>
<dbReference type="GO" id="GO:0016020">
    <property type="term" value="C:membrane"/>
    <property type="evidence" value="ECO:0007669"/>
    <property type="project" value="UniProtKB-SubCell"/>
</dbReference>
<dbReference type="Proteomes" id="UP000632740">
    <property type="component" value="Unassembled WGS sequence"/>
</dbReference>
<dbReference type="Pfam" id="PF01545">
    <property type="entry name" value="Cation_efflux"/>
    <property type="match status" value="1"/>
</dbReference>
<feature type="transmembrane region" description="Helical" evidence="6">
    <location>
        <begin position="9"/>
        <end position="30"/>
    </location>
</feature>
<reference evidence="8" key="1">
    <citation type="submission" date="2021-01" db="EMBL/GenBank/DDBJ databases">
        <title>Whole genome shotgun sequence of Cellulomonas chitinilytica NBRC 110799.</title>
        <authorList>
            <person name="Komaki H."/>
            <person name="Tamura T."/>
        </authorList>
    </citation>
    <scope>NUCLEOTIDE SEQUENCE</scope>
    <source>
        <strain evidence="8">NBRC 110799</strain>
    </source>
</reference>
<dbReference type="PANTHER" id="PTHR13414">
    <property type="entry name" value="HUEL-CATION TRANSPORTER"/>
    <property type="match status" value="1"/>
</dbReference>
<dbReference type="NCBIfam" id="TIGR01297">
    <property type="entry name" value="CDF"/>
    <property type="match status" value="1"/>
</dbReference>
<organism evidence="8 9">
    <name type="scientific">Cellulomonas chitinilytica</name>
    <dbReference type="NCBI Taxonomy" id="398759"/>
    <lineage>
        <taxon>Bacteria</taxon>
        <taxon>Bacillati</taxon>
        <taxon>Actinomycetota</taxon>
        <taxon>Actinomycetes</taxon>
        <taxon>Micrococcales</taxon>
        <taxon>Cellulomonadaceae</taxon>
        <taxon>Cellulomonas</taxon>
    </lineage>
</organism>
<dbReference type="Gene3D" id="1.20.1510.10">
    <property type="entry name" value="Cation efflux protein transmembrane domain"/>
    <property type="match status" value="1"/>
</dbReference>
<evidence type="ECO:0000256" key="3">
    <source>
        <dbReference type="ARBA" id="ARBA00022692"/>
    </source>
</evidence>
<name>A0A919U1H2_9CELL</name>
<evidence type="ECO:0000256" key="6">
    <source>
        <dbReference type="SAM" id="Phobius"/>
    </source>
</evidence>
<evidence type="ECO:0000256" key="4">
    <source>
        <dbReference type="ARBA" id="ARBA00022989"/>
    </source>
</evidence>
<evidence type="ECO:0000313" key="8">
    <source>
        <dbReference type="EMBL" id="GIG20154.1"/>
    </source>
</evidence>
<dbReference type="InterPro" id="IPR036837">
    <property type="entry name" value="Cation_efflux_CTD_sf"/>
</dbReference>
<dbReference type="PANTHER" id="PTHR13414:SF9">
    <property type="entry name" value="PROTON-COUPLED ZINC ANTIPORTER SLC30A9, MITOCHONDRIAL"/>
    <property type="match status" value="1"/>
</dbReference>
<evidence type="ECO:0000256" key="5">
    <source>
        <dbReference type="ARBA" id="ARBA00023136"/>
    </source>
</evidence>
<dbReference type="SUPFAM" id="SSF161111">
    <property type="entry name" value="Cation efflux protein transmembrane domain-like"/>
    <property type="match status" value="1"/>
</dbReference>
<dbReference type="SUPFAM" id="SSF160240">
    <property type="entry name" value="Cation efflux protein cytoplasmic domain-like"/>
    <property type="match status" value="1"/>
</dbReference>
<evidence type="ECO:0000256" key="1">
    <source>
        <dbReference type="ARBA" id="ARBA00004141"/>
    </source>
</evidence>
<dbReference type="GO" id="GO:0006829">
    <property type="term" value="P:zinc ion transport"/>
    <property type="evidence" value="ECO:0007669"/>
    <property type="project" value="InterPro"/>
</dbReference>
<comment type="caution">
    <text evidence="8">The sequence shown here is derived from an EMBL/GenBank/DDBJ whole genome shotgun (WGS) entry which is preliminary data.</text>
</comment>
<sequence>MAHGGGTRTILAALAANLGIAVTKFVAYLLTLSSSMLAESVHSLADSGNQLLLLLGGRRARRDADPSHPFGYGRERYVYAFIVSIVLFSLGGLFALYEAWHKWQEPHPIEGRWWWVPLAVLAASMVMEGLSFRTAVGEANHTRGGQSWAQYVRTAKAPEIPVVLLEDFGALIGLVLAMFGVGLTLLTGDGRWDAAGTAGIGVLLVLIAAVLAVETKSLLLGESATGADVARIETALVGDGVPSVIHLRTMHLGPDELLVGAKIEVSATESAAEVAAAIDAAERRVRAAVPIATVIYLEPDLRRHT</sequence>
<dbReference type="InterPro" id="IPR040177">
    <property type="entry name" value="SLC30A9"/>
</dbReference>
<dbReference type="RefSeq" id="WP_203749048.1">
    <property type="nucleotide sequence ID" value="NZ_BONK01000002.1"/>
</dbReference>
<feature type="transmembrane region" description="Helical" evidence="6">
    <location>
        <begin position="112"/>
        <end position="132"/>
    </location>
</feature>
<evidence type="ECO:0000259" key="7">
    <source>
        <dbReference type="Pfam" id="PF01545"/>
    </source>
</evidence>
<accession>A0A919U1H2</accession>
<keyword evidence="2" id="KW-0813">Transport</keyword>
<comment type="subcellular location">
    <subcellularLocation>
        <location evidence="1">Membrane</location>
        <topology evidence="1">Multi-pass membrane protein</topology>
    </subcellularLocation>
</comment>
<feature type="domain" description="Cation efflux protein transmembrane" evidence="7">
    <location>
        <begin position="10"/>
        <end position="220"/>
    </location>
</feature>
<keyword evidence="9" id="KW-1185">Reference proteome</keyword>
<proteinExistence type="predicted"/>